<accession>A0ABN1ZK69</accession>
<name>A0ABN1ZK69_9ACTN</name>
<evidence type="ECO:0000313" key="1">
    <source>
        <dbReference type="EMBL" id="GAA1500309.1"/>
    </source>
</evidence>
<sequence>MGAAVADALALAAPALTPSLPLVRLLLRRGSRAAVLSVTVSPDVSPAPGIAGGLRVLRGSGGRLTRFPYVHGVGARAGDRV</sequence>
<keyword evidence="2" id="KW-1185">Reference proteome</keyword>
<comment type="caution">
    <text evidence="1">The sequence shown here is derived from an EMBL/GenBank/DDBJ whole genome shotgun (WGS) entry which is preliminary data.</text>
</comment>
<proteinExistence type="predicted"/>
<dbReference type="EMBL" id="BAAAPF010000274">
    <property type="protein sequence ID" value="GAA1500309.1"/>
    <property type="molecule type" value="Genomic_DNA"/>
</dbReference>
<reference evidence="1 2" key="1">
    <citation type="journal article" date="2019" name="Int. J. Syst. Evol. Microbiol.">
        <title>The Global Catalogue of Microorganisms (GCM) 10K type strain sequencing project: providing services to taxonomists for standard genome sequencing and annotation.</title>
        <authorList>
            <consortium name="The Broad Institute Genomics Platform"/>
            <consortium name="The Broad Institute Genome Sequencing Center for Infectious Disease"/>
            <person name="Wu L."/>
            <person name="Ma J."/>
        </authorList>
    </citation>
    <scope>NUCLEOTIDE SEQUENCE [LARGE SCALE GENOMIC DNA]</scope>
    <source>
        <strain evidence="1 2">JCM 15481</strain>
    </source>
</reference>
<organism evidence="1 2">
    <name type="scientific">Streptomyces synnematoformans</name>
    <dbReference type="NCBI Taxonomy" id="415721"/>
    <lineage>
        <taxon>Bacteria</taxon>
        <taxon>Bacillati</taxon>
        <taxon>Actinomycetota</taxon>
        <taxon>Actinomycetes</taxon>
        <taxon>Kitasatosporales</taxon>
        <taxon>Streptomycetaceae</taxon>
        <taxon>Streptomyces</taxon>
    </lineage>
</organism>
<evidence type="ECO:0000313" key="2">
    <source>
        <dbReference type="Proteomes" id="UP001500443"/>
    </source>
</evidence>
<dbReference type="Proteomes" id="UP001500443">
    <property type="component" value="Unassembled WGS sequence"/>
</dbReference>
<protein>
    <submittedName>
        <fullName evidence="1">Uncharacterized protein</fullName>
    </submittedName>
</protein>
<gene>
    <name evidence="1" type="ORF">GCM10009802_55630</name>
</gene>